<evidence type="ECO:0000256" key="1">
    <source>
        <dbReference type="SAM" id="Phobius"/>
    </source>
</evidence>
<keyword evidence="2" id="KW-0732">Signal</keyword>
<evidence type="ECO:0000256" key="2">
    <source>
        <dbReference type="SAM" id="SignalP"/>
    </source>
</evidence>
<dbReference type="AlphaFoldDB" id="A0A812CAN3"/>
<evidence type="ECO:0000313" key="3">
    <source>
        <dbReference type="EMBL" id="CAE1258775.1"/>
    </source>
</evidence>
<dbReference type="GO" id="GO:0031395">
    <property type="term" value="C:bursicon neuropeptide hormone complex"/>
    <property type="evidence" value="ECO:0007669"/>
    <property type="project" value="InterPro"/>
</dbReference>
<feature type="signal peptide" evidence="2">
    <location>
        <begin position="1"/>
        <end position="19"/>
    </location>
</feature>
<keyword evidence="4" id="KW-1185">Reference proteome</keyword>
<feature type="transmembrane region" description="Helical" evidence="1">
    <location>
        <begin position="150"/>
        <end position="172"/>
    </location>
</feature>
<name>A0A812CAN3_ACAPH</name>
<protein>
    <recommendedName>
        <fullName evidence="5">Bursicon subunit alpha</fullName>
    </recommendedName>
</protein>
<dbReference type="Proteomes" id="UP000597762">
    <property type="component" value="Unassembled WGS sequence"/>
</dbReference>
<feature type="transmembrane region" description="Helical" evidence="1">
    <location>
        <begin position="124"/>
        <end position="145"/>
    </location>
</feature>
<keyword evidence="1" id="KW-0812">Transmembrane</keyword>
<keyword evidence="1" id="KW-1133">Transmembrane helix</keyword>
<dbReference type="GO" id="GO:0001664">
    <property type="term" value="F:G protein-coupled receptor binding"/>
    <property type="evidence" value="ECO:0007669"/>
    <property type="project" value="InterPro"/>
</dbReference>
<dbReference type="OrthoDB" id="786951at2759"/>
<keyword evidence="1" id="KW-0472">Membrane</keyword>
<dbReference type="GO" id="GO:0005184">
    <property type="term" value="F:neuropeptide hormone activity"/>
    <property type="evidence" value="ECO:0007669"/>
    <property type="project" value="InterPro"/>
</dbReference>
<dbReference type="GO" id="GO:0007186">
    <property type="term" value="P:G protein-coupled receptor signaling pathway"/>
    <property type="evidence" value="ECO:0007669"/>
    <property type="project" value="TreeGrafter"/>
</dbReference>
<dbReference type="EMBL" id="CAHIKZ030001287">
    <property type="protein sequence ID" value="CAE1258775.1"/>
    <property type="molecule type" value="Genomic_DNA"/>
</dbReference>
<dbReference type="InterPro" id="IPR034441">
    <property type="entry name" value="Bursicon_suB"/>
</dbReference>
<dbReference type="PANTHER" id="PTHR41151">
    <property type="entry name" value="PARTNER OF BURSICON"/>
    <property type="match status" value="1"/>
</dbReference>
<dbReference type="PANTHER" id="PTHR41151:SF1">
    <property type="entry name" value="PARTNER OF BURSICON"/>
    <property type="match status" value="1"/>
</dbReference>
<gene>
    <name evidence="3" type="ORF">SPHA_31386</name>
</gene>
<sequence>MHLIPLASLLMLAVRHVSSQDCETLGSEIRVNKFVNVEHHGRQMNVRCGVQLSLNKCEGTCWSYESPSVIDPRGFRKKCNCCRERELVDRSVVLDECYDAVSGLIVPGLHPVIVIKEPMNCECLFYLSILLSIYLFFFFFFFLLLLLLLLLLLIIIIITILPLLLLLLLLLLI</sequence>
<organism evidence="3 4">
    <name type="scientific">Acanthosepion pharaonis</name>
    <name type="common">Pharaoh cuttlefish</name>
    <name type="synonym">Sepia pharaonis</name>
    <dbReference type="NCBI Taxonomy" id="158019"/>
    <lineage>
        <taxon>Eukaryota</taxon>
        <taxon>Metazoa</taxon>
        <taxon>Spiralia</taxon>
        <taxon>Lophotrochozoa</taxon>
        <taxon>Mollusca</taxon>
        <taxon>Cephalopoda</taxon>
        <taxon>Coleoidea</taxon>
        <taxon>Decapodiformes</taxon>
        <taxon>Sepiida</taxon>
        <taxon>Sepiina</taxon>
        <taxon>Sepiidae</taxon>
        <taxon>Acanthosepion</taxon>
    </lineage>
</organism>
<reference evidence="3" key="1">
    <citation type="submission" date="2021-01" db="EMBL/GenBank/DDBJ databases">
        <authorList>
            <person name="Li R."/>
            <person name="Bekaert M."/>
        </authorList>
    </citation>
    <scope>NUCLEOTIDE SEQUENCE</scope>
    <source>
        <strain evidence="3">Farmed</strain>
    </source>
</reference>
<accession>A0A812CAN3</accession>
<comment type="caution">
    <text evidence="3">The sequence shown here is derived from an EMBL/GenBank/DDBJ whole genome shotgun (WGS) entry which is preliminary data.</text>
</comment>
<feature type="chain" id="PRO_5032351227" description="Bursicon subunit alpha" evidence="2">
    <location>
        <begin position="20"/>
        <end position="173"/>
    </location>
</feature>
<evidence type="ECO:0000313" key="4">
    <source>
        <dbReference type="Proteomes" id="UP000597762"/>
    </source>
</evidence>
<evidence type="ECO:0008006" key="5">
    <source>
        <dbReference type="Google" id="ProtNLM"/>
    </source>
</evidence>
<proteinExistence type="predicted"/>